<organism evidence="1">
    <name type="scientific">Rhizophagus irregularis (strain DAOM 181602 / DAOM 197198 / MUCL 43194)</name>
    <name type="common">Arbuscular mycorrhizal fungus</name>
    <name type="synonym">Glomus intraradices</name>
    <dbReference type="NCBI Taxonomy" id="747089"/>
    <lineage>
        <taxon>Eukaryota</taxon>
        <taxon>Fungi</taxon>
        <taxon>Fungi incertae sedis</taxon>
        <taxon>Mucoromycota</taxon>
        <taxon>Glomeromycotina</taxon>
        <taxon>Glomeromycetes</taxon>
        <taxon>Glomerales</taxon>
        <taxon>Glomeraceae</taxon>
        <taxon>Rhizophagus</taxon>
    </lineage>
</organism>
<dbReference type="HOGENOM" id="CLU_2942954_0_0_1"/>
<sequence length="60" mass="6910">MALLSGNDYYWTKSILALKLTYFTRVLYDAVEKNLISSIGIKFYLKTEKMNDLTILNSIA</sequence>
<accession>U9TAP1</accession>
<dbReference type="AlphaFoldDB" id="U9TAP1"/>
<gene>
    <name evidence="1" type="ORF">GLOINDRAFT_35797</name>
</gene>
<name>U9TAP1_RHIID</name>
<proteinExistence type="predicted"/>
<protein>
    <submittedName>
        <fullName evidence="1">Uncharacterized protein</fullName>
    </submittedName>
</protein>
<dbReference type="InterPro" id="IPR046566">
    <property type="entry name" value="DUF6720"/>
</dbReference>
<reference evidence="1" key="1">
    <citation type="submission" date="2013-07" db="EMBL/GenBank/DDBJ databases">
        <title>The genome of an arbuscular mycorrhizal fungus provides insights into the evolution of the oldest plant symbiosis.</title>
        <authorList>
            <consortium name="DOE Joint Genome Institute"/>
            <person name="Tisserant E."/>
            <person name="Malbreil M."/>
            <person name="Kuo A."/>
            <person name="Kohler A."/>
            <person name="Symeonidi A."/>
            <person name="Balestrini R."/>
            <person name="Charron P."/>
            <person name="Duensing N."/>
            <person name="Frei-dit-Frey N."/>
            <person name="Gianinazzi-Pearson V."/>
            <person name="Gilbert B."/>
            <person name="Handa Y."/>
            <person name="Hijri M."/>
            <person name="Kaul R."/>
            <person name="Kawaguchi M."/>
            <person name="Krajinski F."/>
            <person name="Lammers P."/>
            <person name="Lapierre D."/>
            <person name="Masclaux F.G."/>
            <person name="Murat C."/>
            <person name="Morin E."/>
            <person name="Ndikumana S."/>
            <person name="Pagni M."/>
            <person name="Petitpierre D."/>
            <person name="Requena N."/>
            <person name="Rosikiewicz P."/>
            <person name="Riley R."/>
            <person name="Saito K."/>
            <person name="San Clemente H."/>
            <person name="Shapiro H."/>
            <person name="van Tuinen D."/>
            <person name="Becard G."/>
            <person name="Bonfante P."/>
            <person name="Paszkowski U."/>
            <person name="Shachar-Hill Y."/>
            <person name="Young J.P."/>
            <person name="Sanders I.R."/>
            <person name="Henrissat B."/>
            <person name="Rensing S.A."/>
            <person name="Grigoriev I.V."/>
            <person name="Corradi N."/>
            <person name="Roux C."/>
            <person name="Martin F."/>
        </authorList>
    </citation>
    <scope>NUCLEOTIDE SEQUENCE</scope>
    <source>
        <strain evidence="1">DAOM 197198</strain>
    </source>
</reference>
<dbReference type="Pfam" id="PF20480">
    <property type="entry name" value="DUF6720"/>
    <property type="match status" value="1"/>
</dbReference>
<evidence type="ECO:0000313" key="1">
    <source>
        <dbReference type="EMBL" id="ESA05229.1"/>
    </source>
</evidence>
<dbReference type="EMBL" id="KI293303">
    <property type="protein sequence ID" value="ESA05229.1"/>
    <property type="molecule type" value="Genomic_DNA"/>
</dbReference>